<evidence type="ECO:0000256" key="1">
    <source>
        <dbReference type="SAM" id="MobiDB-lite"/>
    </source>
</evidence>
<protein>
    <recommendedName>
        <fullName evidence="4">C2H2-type domain-containing protein</fullName>
    </recommendedName>
</protein>
<sequence>MSSFVFDSHLTKVQLPVDSVQICFFCSFVFITDAEIVPVHHHNHHAWTFPDFLWRCSPKPDRQKKGSPAKSLYCRHRLFPFPSAPLRFLRPSLNRGSVPEKLWRSSSKSAIPPKPSHPSRSSFRCGPPPF</sequence>
<dbReference type="EMBL" id="JAHRIP010011036">
    <property type="protein sequence ID" value="MEQ2284275.1"/>
    <property type="molecule type" value="Genomic_DNA"/>
</dbReference>
<reference evidence="2 3" key="1">
    <citation type="submission" date="2021-06" db="EMBL/GenBank/DDBJ databases">
        <authorList>
            <person name="Palmer J.M."/>
        </authorList>
    </citation>
    <scope>NUCLEOTIDE SEQUENCE [LARGE SCALE GENOMIC DNA]</scope>
    <source>
        <strain evidence="2 3">AS_MEX2019</strain>
        <tissue evidence="2">Muscle</tissue>
    </source>
</reference>
<evidence type="ECO:0000313" key="3">
    <source>
        <dbReference type="Proteomes" id="UP001469553"/>
    </source>
</evidence>
<dbReference type="Proteomes" id="UP001469553">
    <property type="component" value="Unassembled WGS sequence"/>
</dbReference>
<accession>A0ABV0XS34</accession>
<evidence type="ECO:0000313" key="2">
    <source>
        <dbReference type="EMBL" id="MEQ2284275.1"/>
    </source>
</evidence>
<feature type="region of interest" description="Disordered" evidence="1">
    <location>
        <begin position="98"/>
        <end position="130"/>
    </location>
</feature>
<name>A0ABV0XS34_9TELE</name>
<evidence type="ECO:0008006" key="4">
    <source>
        <dbReference type="Google" id="ProtNLM"/>
    </source>
</evidence>
<keyword evidence="3" id="KW-1185">Reference proteome</keyword>
<organism evidence="2 3">
    <name type="scientific">Ameca splendens</name>
    <dbReference type="NCBI Taxonomy" id="208324"/>
    <lineage>
        <taxon>Eukaryota</taxon>
        <taxon>Metazoa</taxon>
        <taxon>Chordata</taxon>
        <taxon>Craniata</taxon>
        <taxon>Vertebrata</taxon>
        <taxon>Euteleostomi</taxon>
        <taxon>Actinopterygii</taxon>
        <taxon>Neopterygii</taxon>
        <taxon>Teleostei</taxon>
        <taxon>Neoteleostei</taxon>
        <taxon>Acanthomorphata</taxon>
        <taxon>Ovalentaria</taxon>
        <taxon>Atherinomorphae</taxon>
        <taxon>Cyprinodontiformes</taxon>
        <taxon>Goodeidae</taxon>
        <taxon>Ameca</taxon>
    </lineage>
</organism>
<comment type="caution">
    <text evidence="2">The sequence shown here is derived from an EMBL/GenBank/DDBJ whole genome shotgun (WGS) entry which is preliminary data.</text>
</comment>
<gene>
    <name evidence="2" type="ORF">AMECASPLE_019897</name>
</gene>
<proteinExistence type="predicted"/>